<name>A0A2T8HLE0_9SPHI</name>
<comment type="caution">
    <text evidence="1">The sequence shown here is derived from an EMBL/GenBank/DDBJ whole genome shotgun (WGS) entry which is preliminary data.</text>
</comment>
<accession>A0A2T8HLE0</accession>
<keyword evidence="2" id="KW-1185">Reference proteome</keyword>
<gene>
    <name evidence="1" type="ORF">DC487_01190</name>
</gene>
<proteinExistence type="predicted"/>
<evidence type="ECO:0000313" key="1">
    <source>
        <dbReference type="EMBL" id="PVH26269.1"/>
    </source>
</evidence>
<dbReference type="AlphaFoldDB" id="A0A2T8HLE0"/>
<protein>
    <submittedName>
        <fullName evidence="1">Uncharacterized protein</fullName>
    </submittedName>
</protein>
<evidence type="ECO:0000313" key="2">
    <source>
        <dbReference type="Proteomes" id="UP000245627"/>
    </source>
</evidence>
<dbReference type="EMBL" id="QDKG01000001">
    <property type="protein sequence ID" value="PVH26269.1"/>
    <property type="molecule type" value="Genomic_DNA"/>
</dbReference>
<dbReference type="RefSeq" id="WP_116774134.1">
    <property type="nucleotide sequence ID" value="NZ_QDKG01000001.1"/>
</dbReference>
<organism evidence="1 2">
    <name type="scientific">Sphingobacterium corticibacter</name>
    <dbReference type="NCBI Taxonomy" id="2171749"/>
    <lineage>
        <taxon>Bacteria</taxon>
        <taxon>Pseudomonadati</taxon>
        <taxon>Bacteroidota</taxon>
        <taxon>Sphingobacteriia</taxon>
        <taxon>Sphingobacteriales</taxon>
        <taxon>Sphingobacteriaceae</taxon>
        <taxon>Sphingobacterium</taxon>
    </lineage>
</organism>
<sequence length="91" mass="10543">MASELTHLKTNVTDLTKHENDFPHKFLLSIGFQKQSHLWDDMDTYHTISTESAFEIHVVAYSTVWLEANGKLTLLKDVKRCEDLLDLIKLL</sequence>
<reference evidence="1 2" key="1">
    <citation type="submission" date="2018-04" db="EMBL/GenBank/DDBJ databases">
        <title>Sphingobacterium cortibacter sp. nov.</title>
        <authorList>
            <person name="Li Y."/>
        </authorList>
    </citation>
    <scope>NUCLEOTIDE SEQUENCE [LARGE SCALE GENOMIC DNA]</scope>
    <source>
        <strain evidence="1 2">2c-3</strain>
    </source>
</reference>
<dbReference type="Proteomes" id="UP000245627">
    <property type="component" value="Unassembled WGS sequence"/>
</dbReference>